<feature type="chain" id="PRO_5017750973" evidence="1">
    <location>
        <begin position="19"/>
        <end position="134"/>
    </location>
</feature>
<comment type="caution">
    <text evidence="2">The sequence shown here is derived from an EMBL/GenBank/DDBJ whole genome shotgun (WGS) entry which is preliminary data.</text>
</comment>
<evidence type="ECO:0000313" key="3">
    <source>
        <dbReference type="Proteomes" id="UP000256478"/>
    </source>
</evidence>
<dbReference type="OrthoDB" id="21915at2"/>
<feature type="signal peptide" evidence="1">
    <location>
        <begin position="1"/>
        <end position="18"/>
    </location>
</feature>
<accession>A0A3E0TP14</accession>
<gene>
    <name evidence="2" type="ORF">DXX93_06470</name>
</gene>
<name>A0A3E0TP14_9GAMM</name>
<dbReference type="AlphaFoldDB" id="A0A3E0TP14"/>
<dbReference type="Pfam" id="PF13211">
    <property type="entry name" value="DUF4019"/>
    <property type="match status" value="1"/>
</dbReference>
<dbReference type="Proteomes" id="UP000256478">
    <property type="component" value="Unassembled WGS sequence"/>
</dbReference>
<proteinExistence type="predicted"/>
<reference evidence="2 3" key="1">
    <citation type="submission" date="2018-08" db="EMBL/GenBank/DDBJ databases">
        <title>Thalassotalea euphylliae genome.</title>
        <authorList>
            <person name="Summers S."/>
            <person name="Rice S.A."/>
            <person name="Freckelton M.L."/>
            <person name="Nedved B.T."/>
            <person name="Hadfield M.G."/>
        </authorList>
    </citation>
    <scope>NUCLEOTIDE SEQUENCE [LARGE SCALE GENOMIC DNA]</scope>
    <source>
        <strain evidence="2 3">H1</strain>
    </source>
</reference>
<organism evidence="2 3">
    <name type="scientific">Thalassotalea euphylliae</name>
    <dbReference type="NCBI Taxonomy" id="1655234"/>
    <lineage>
        <taxon>Bacteria</taxon>
        <taxon>Pseudomonadati</taxon>
        <taxon>Pseudomonadota</taxon>
        <taxon>Gammaproteobacteria</taxon>
        <taxon>Alteromonadales</taxon>
        <taxon>Colwelliaceae</taxon>
        <taxon>Thalassotalea</taxon>
    </lineage>
</organism>
<sequence>MKTLLILIVLLWAAPVTAAEQGLSLAKSTGASWLQLIDQGHYDKSWQQADAFFKAQLSSDTWQHALGGTRAPLGKVLTRHQKSSQALTSLPGAPDGEYLVLTFSTEFEHKAKAVETLTLSKQSGQWRAIGYFIK</sequence>
<protein>
    <submittedName>
        <fullName evidence="2">DUF4019 domain-containing protein</fullName>
    </submittedName>
</protein>
<keyword evidence="1" id="KW-0732">Signal</keyword>
<evidence type="ECO:0000313" key="2">
    <source>
        <dbReference type="EMBL" id="REL26264.1"/>
    </source>
</evidence>
<evidence type="ECO:0000256" key="1">
    <source>
        <dbReference type="SAM" id="SignalP"/>
    </source>
</evidence>
<dbReference type="InterPro" id="IPR025091">
    <property type="entry name" value="DUF4019"/>
</dbReference>
<dbReference type="EMBL" id="QUOU01000001">
    <property type="protein sequence ID" value="REL26264.1"/>
    <property type="molecule type" value="Genomic_DNA"/>
</dbReference>